<dbReference type="EMBL" id="JAAGLU010000048">
    <property type="protein sequence ID" value="NEC91795.1"/>
    <property type="molecule type" value="Genomic_DNA"/>
</dbReference>
<organism evidence="1">
    <name type="scientific">Streptomyces sp. SID12501</name>
    <dbReference type="NCBI Taxonomy" id="2706042"/>
    <lineage>
        <taxon>Bacteria</taxon>
        <taxon>Bacillati</taxon>
        <taxon>Actinomycetota</taxon>
        <taxon>Actinomycetes</taxon>
        <taxon>Kitasatosporales</taxon>
        <taxon>Streptomycetaceae</taxon>
        <taxon>Streptomyces</taxon>
    </lineage>
</organism>
<dbReference type="AlphaFoldDB" id="A0A6B3C4T1"/>
<accession>A0A6B3C4T1</accession>
<evidence type="ECO:0000313" key="1">
    <source>
        <dbReference type="EMBL" id="NEC91795.1"/>
    </source>
</evidence>
<proteinExistence type="predicted"/>
<comment type="caution">
    <text evidence="1">The sequence shown here is derived from an EMBL/GenBank/DDBJ whole genome shotgun (WGS) entry which is preliminary data.</text>
</comment>
<reference evidence="1" key="1">
    <citation type="submission" date="2020-01" db="EMBL/GenBank/DDBJ databases">
        <title>Insect and environment-associated Actinomycetes.</title>
        <authorList>
            <person name="Currrie C."/>
            <person name="Chevrette M."/>
            <person name="Carlson C."/>
            <person name="Stubbendieck R."/>
            <person name="Wendt-Pienkowski E."/>
        </authorList>
    </citation>
    <scope>NUCLEOTIDE SEQUENCE</scope>
    <source>
        <strain evidence="1">SID12501</strain>
    </source>
</reference>
<protein>
    <submittedName>
        <fullName evidence="1">Uncharacterized protein</fullName>
    </submittedName>
</protein>
<name>A0A6B3C4T1_9ACTN</name>
<sequence>MSPFPDELPPLDCHAHIAPDVTPAQIDALHGAVVFAVTRDRPALGTPPERGIKSIADLKATSLLGNVM</sequence>
<dbReference type="RefSeq" id="WP_164322865.1">
    <property type="nucleotide sequence ID" value="NZ_JAAGLU010000048.1"/>
</dbReference>
<gene>
    <name evidence="1" type="ORF">G3I71_39795</name>
</gene>